<dbReference type="AlphaFoldDB" id="A0A939RWI3"/>
<keyword evidence="1" id="KW-0732">Signal</keyword>
<sequence>MATFSYNYLLVFAVLLSGTFLSSAAALCDKQGEAVLDTNGKHVRIGHNYMIKYTASNSQNGMLGLVQNKQSQCEKYVGSTSRRQAELVHFTSGTDMSDSEDNTMREGGRYAFNFIAQWNHPCKLPGRWTTGKENSNADFTPIVAAQDPNSNDIRRRWFEVRRAEEEKEGSYKLSVCTCSQPKQCPCAEVGINNLNGQIVLGEGGDSVTMRFEKEQQQLARKIAMQ</sequence>
<protein>
    <submittedName>
        <fullName evidence="2">Kunitz family serine protease inhibitor</fullName>
    </submittedName>
</protein>
<dbReference type="Pfam" id="PF00197">
    <property type="entry name" value="Kunitz_legume"/>
    <property type="match status" value="1"/>
</dbReference>
<dbReference type="PANTHER" id="PTHR33107">
    <property type="entry name" value="KUNITZ TRYPSIN INHIBITOR 2"/>
    <property type="match status" value="1"/>
</dbReference>
<reference evidence="2" key="1">
    <citation type="submission" date="2021-03" db="EMBL/GenBank/DDBJ databases">
        <title>Actinotalea soli sp. nov., isolated from soil.</title>
        <authorList>
            <person name="Ping W."/>
            <person name="Zhang J."/>
        </authorList>
    </citation>
    <scope>NUCLEOTIDE SEQUENCE</scope>
    <source>
        <strain evidence="2">BY-33</strain>
    </source>
</reference>
<dbReference type="RefSeq" id="WP_208057165.1">
    <property type="nucleotide sequence ID" value="NZ_JAGEMK010000018.1"/>
</dbReference>
<dbReference type="Proteomes" id="UP000664209">
    <property type="component" value="Unassembled WGS sequence"/>
</dbReference>
<organism evidence="2 3">
    <name type="scientific">Actinotalea soli</name>
    <dbReference type="NCBI Taxonomy" id="2819234"/>
    <lineage>
        <taxon>Bacteria</taxon>
        <taxon>Bacillati</taxon>
        <taxon>Actinomycetota</taxon>
        <taxon>Actinomycetes</taxon>
        <taxon>Micrococcales</taxon>
        <taxon>Cellulomonadaceae</taxon>
        <taxon>Actinotalea</taxon>
    </lineage>
</organism>
<dbReference type="SMART" id="SM00452">
    <property type="entry name" value="STI"/>
    <property type="match status" value="1"/>
</dbReference>
<dbReference type="GO" id="GO:0004866">
    <property type="term" value="F:endopeptidase inhibitor activity"/>
    <property type="evidence" value="ECO:0007669"/>
    <property type="project" value="InterPro"/>
</dbReference>
<keyword evidence="3" id="KW-1185">Reference proteome</keyword>
<evidence type="ECO:0000313" key="2">
    <source>
        <dbReference type="EMBL" id="MBO1753475.1"/>
    </source>
</evidence>
<dbReference type="SUPFAM" id="SSF50386">
    <property type="entry name" value="STI-like"/>
    <property type="match status" value="1"/>
</dbReference>
<name>A0A939RWI3_9CELL</name>
<dbReference type="InterPro" id="IPR002160">
    <property type="entry name" value="Prot_inh_Kunz-lg"/>
</dbReference>
<dbReference type="InterPro" id="IPR011065">
    <property type="entry name" value="Kunitz_inhibitor_STI-like_sf"/>
</dbReference>
<feature type="signal peptide" evidence="1">
    <location>
        <begin position="1"/>
        <end position="24"/>
    </location>
</feature>
<dbReference type="PANTHER" id="PTHR33107:SF5">
    <property type="entry name" value="KUNITZ TRYPSIN INHIBITOR 5"/>
    <property type="match status" value="1"/>
</dbReference>
<proteinExistence type="predicted"/>
<dbReference type="Gene3D" id="2.80.10.50">
    <property type="match status" value="1"/>
</dbReference>
<evidence type="ECO:0000256" key="1">
    <source>
        <dbReference type="SAM" id="SignalP"/>
    </source>
</evidence>
<dbReference type="PROSITE" id="PS00283">
    <property type="entry name" value="SOYBEAN_KUNITZ"/>
    <property type="match status" value="1"/>
</dbReference>
<accession>A0A939RWI3</accession>
<dbReference type="EMBL" id="JAGEMK010000018">
    <property type="protein sequence ID" value="MBO1753475.1"/>
    <property type="molecule type" value="Genomic_DNA"/>
</dbReference>
<gene>
    <name evidence="2" type="ORF">J4G33_16850</name>
</gene>
<evidence type="ECO:0000313" key="3">
    <source>
        <dbReference type="Proteomes" id="UP000664209"/>
    </source>
</evidence>
<comment type="caution">
    <text evidence="2">The sequence shown here is derived from an EMBL/GenBank/DDBJ whole genome shotgun (WGS) entry which is preliminary data.</text>
</comment>
<feature type="chain" id="PRO_5038370724" evidence="1">
    <location>
        <begin position="25"/>
        <end position="225"/>
    </location>
</feature>